<accession>A0A1I7FN30</accession>
<evidence type="ECO:0000256" key="1">
    <source>
        <dbReference type="ARBA" id="ARBA00004167"/>
    </source>
</evidence>
<evidence type="ECO:0000256" key="4">
    <source>
        <dbReference type="ARBA" id="ARBA00023136"/>
    </source>
</evidence>
<dbReference type="GO" id="GO:0005886">
    <property type="term" value="C:plasma membrane"/>
    <property type="evidence" value="ECO:0007669"/>
    <property type="project" value="InterPro"/>
</dbReference>
<feature type="domain" description="Translocation and assembly module TamB C-terminal" evidence="6">
    <location>
        <begin position="1029"/>
        <end position="1358"/>
    </location>
</feature>
<protein>
    <submittedName>
        <fullName evidence="7">Autotransporter secretion inner membrane protein TamB</fullName>
    </submittedName>
</protein>
<evidence type="ECO:0000256" key="5">
    <source>
        <dbReference type="SAM" id="Phobius"/>
    </source>
</evidence>
<sequence>MKPPSEQRIRHVFPSFRWWQWLLLAAIFILLAVAGSTFWLVTSNSGLVWLGSTLSRLSADSISFEGLEGKLSRSFSVRRVRFSGENLLIVARDVQLDWEPGALRSGHLKIIALTAGEVEVVSPPSPEPATQPDNLELPLSLDVRKFEIGVLRVMREKEGAPVFRALDLAVKLTSDGHIHQIPELRAMLDYGHLTASAQLEGVKPFPLEGEVVLAGIAIPEVRQQNHTLTGKSEARIYATLGGDLAQIDVKIEGEGAGLTGEGNAKLRPFAPFAVAGLRLSLSGLDPHVFSATAPQARLDLQADLNEKMGGQLEGTLTVKNSKPAALDTGGLPVLEARADSVLSAEVLQLHDLKLLLPGGGSIMGDVVWQLKQARGSADFRIRQVNMARLDTRVRPTNVSGSLKLSGDAKSQQGILALHDRKLSAGAHMTLADDVLTLEKVRLNHGQSLFIGQARMELNGQREFDLAGSLQRFDISAVLQAPRTDLNATLKLAGKLGSAGTRGEARESARKVSEPAGIAQFAISNSHVAEHPVSGNGRIEFSGLGRAKGEVELHFGTNQLRAHGRYGRPGDQLQLELNAPALAQIGYGLAGSLMAKAIMGSGSASFIEKPLELPDLSFSATGKGVKIPDEHYLGNFTADGRLHGDAIALKILAADYRLQANPRLQQLSVEVGGNTSQHEIQVSAQLVDDQSLSLHCRGGLAKMGGKWRDAEWAGELVELSGSGRVPFSLKNTSPVRIGSSHASLGLSNIGIAGGEVQIREIDWSPERWSTKGHFSGIGLRPGTGGKKSEEAAGGVAAVKAVNTATTVRANENEGTDGRRVYEADRGAGHEALRLHGEWDISVGSQLKGFIDIEREGGDWVLPGEPPLPLGLQILKLSTRATGGQLTAELTARGKRLGEANALVSMPLARSAESGMHWTILQDAALSGHILVKMQDISWTGPAIDSSIKTGGVVALQADVIGTFGKPRLEGKIQGDNLAVASLEHGVRLEQGKLAAHFDEESLHMDILDFSAPHYSPPQDPLVRHLELAKGPGTLRASGVMDFTGEHGSVEITANLVPLAQRPDRWIIASGSGNATLEHNMLTLRGNLMANAGMLAQPTAGRPHLPDDVIIIGRDEPDGQHSERSGLRVDVEATLDLGQRFYIHASGLEGRLAGQLHLRGEPGQKLRTVGTITAQDTKFEAYGQDLTVERGIVSFQGSIDDPALNVRAVRKGLAVVAGVEVTGSVRHPVIRLVSTPAVSDLEKLSWITLGRAPGGKADASLLLAAAGSILGGQSGGVTDKITRALGVDELSIRQAGSDPLTGQIGTIGKRLSKEAYISYEQGLAAAAGVTKLTYALTPKITLVARAGMDNAIDVLYSLSFD</sequence>
<name>A0A1I7FN30_9PROT</name>
<dbReference type="OrthoDB" id="5288149at2"/>
<comment type="subcellular location">
    <subcellularLocation>
        <location evidence="1">Membrane</location>
        <topology evidence="1">Single-pass membrane protein</topology>
    </subcellularLocation>
</comment>
<keyword evidence="4 5" id="KW-0472">Membrane</keyword>
<dbReference type="InterPro" id="IPR007452">
    <property type="entry name" value="TamB_C"/>
</dbReference>
<evidence type="ECO:0000259" key="6">
    <source>
        <dbReference type="Pfam" id="PF04357"/>
    </source>
</evidence>
<keyword evidence="2 5" id="KW-0812">Transmembrane</keyword>
<dbReference type="GO" id="GO:0009306">
    <property type="term" value="P:protein secretion"/>
    <property type="evidence" value="ECO:0007669"/>
    <property type="project" value="InterPro"/>
</dbReference>
<dbReference type="RefSeq" id="WP_074972771.1">
    <property type="nucleotide sequence ID" value="NZ_FPBZ01000002.1"/>
</dbReference>
<reference evidence="7 8" key="1">
    <citation type="submission" date="2016-10" db="EMBL/GenBank/DDBJ databases">
        <authorList>
            <person name="de Groot N.N."/>
        </authorList>
    </citation>
    <scope>NUCLEOTIDE SEQUENCE [LARGE SCALE GENOMIC DNA]</scope>
    <source>
        <strain evidence="7 8">Nl14</strain>
    </source>
</reference>
<dbReference type="EMBL" id="FPBZ01000002">
    <property type="protein sequence ID" value="SFU37436.1"/>
    <property type="molecule type" value="Genomic_DNA"/>
</dbReference>
<feature type="transmembrane region" description="Helical" evidence="5">
    <location>
        <begin position="21"/>
        <end position="41"/>
    </location>
</feature>
<gene>
    <name evidence="7" type="ORF">SAMN05216417_10222</name>
</gene>
<keyword evidence="3 5" id="KW-1133">Transmembrane helix</keyword>
<evidence type="ECO:0000256" key="3">
    <source>
        <dbReference type="ARBA" id="ARBA00022989"/>
    </source>
</evidence>
<proteinExistence type="predicted"/>
<evidence type="ECO:0000256" key="2">
    <source>
        <dbReference type="ARBA" id="ARBA00022692"/>
    </source>
</evidence>
<evidence type="ECO:0000313" key="8">
    <source>
        <dbReference type="Proteomes" id="UP000182649"/>
    </source>
</evidence>
<evidence type="ECO:0000313" key="7">
    <source>
        <dbReference type="EMBL" id="SFU37436.1"/>
    </source>
</evidence>
<dbReference type="Pfam" id="PF04357">
    <property type="entry name" value="TamB"/>
    <property type="match status" value="1"/>
</dbReference>
<dbReference type="PANTHER" id="PTHR36985">
    <property type="entry name" value="TRANSLOCATION AND ASSEMBLY MODULE SUBUNIT TAMB"/>
    <property type="match status" value="1"/>
</dbReference>
<dbReference type="PANTHER" id="PTHR36985:SF1">
    <property type="entry name" value="TRANSLOCATION AND ASSEMBLY MODULE SUBUNIT TAMB"/>
    <property type="match status" value="1"/>
</dbReference>
<dbReference type="Proteomes" id="UP000182649">
    <property type="component" value="Unassembled WGS sequence"/>
</dbReference>
<organism evidence="7 8">
    <name type="scientific">Nitrosospira multiformis</name>
    <dbReference type="NCBI Taxonomy" id="1231"/>
    <lineage>
        <taxon>Bacteria</taxon>
        <taxon>Pseudomonadati</taxon>
        <taxon>Pseudomonadota</taxon>
        <taxon>Betaproteobacteria</taxon>
        <taxon>Nitrosomonadales</taxon>
        <taxon>Nitrosomonadaceae</taxon>
        <taxon>Nitrosospira</taxon>
    </lineage>
</organism>